<proteinExistence type="predicted"/>
<dbReference type="EMBL" id="CAEZSR010000391">
    <property type="protein sequence ID" value="CAB4604933.1"/>
    <property type="molecule type" value="Genomic_DNA"/>
</dbReference>
<accession>A0A6J6GY68</accession>
<name>A0A6J6GY68_9ZZZZ</name>
<dbReference type="Gene3D" id="3.30.420.10">
    <property type="entry name" value="Ribonuclease H-like superfamily/Ribonuclease H"/>
    <property type="match status" value="1"/>
</dbReference>
<gene>
    <name evidence="2" type="ORF">UFOPK1493_04583</name>
</gene>
<dbReference type="GO" id="GO:0015074">
    <property type="term" value="P:DNA integration"/>
    <property type="evidence" value="ECO:0007669"/>
    <property type="project" value="InterPro"/>
</dbReference>
<dbReference type="InterPro" id="IPR001584">
    <property type="entry name" value="Integrase_cat-core"/>
</dbReference>
<protein>
    <submittedName>
        <fullName evidence="2">Unannotated protein</fullName>
    </submittedName>
</protein>
<organism evidence="2">
    <name type="scientific">freshwater metagenome</name>
    <dbReference type="NCBI Taxonomy" id="449393"/>
    <lineage>
        <taxon>unclassified sequences</taxon>
        <taxon>metagenomes</taxon>
        <taxon>ecological metagenomes</taxon>
    </lineage>
</organism>
<dbReference type="PROSITE" id="PS50994">
    <property type="entry name" value="INTEGRASE"/>
    <property type="match status" value="1"/>
</dbReference>
<dbReference type="SUPFAM" id="SSF53098">
    <property type="entry name" value="Ribonuclease H-like"/>
    <property type="match status" value="1"/>
</dbReference>
<feature type="domain" description="Integrase catalytic" evidence="1">
    <location>
        <begin position="109"/>
        <end position="249"/>
    </location>
</feature>
<dbReference type="AlphaFoldDB" id="A0A6J6GY68"/>
<evidence type="ECO:0000259" key="1">
    <source>
        <dbReference type="PROSITE" id="PS50994"/>
    </source>
</evidence>
<dbReference type="InterPro" id="IPR012337">
    <property type="entry name" value="RNaseH-like_sf"/>
</dbReference>
<sequence>MTVIAFCETLGIPRPTWYRWRLAGSCVKGPWPTPAQDAVEADAKSLAASWDAWGHRKLAELKRVGIDDVPAGPVGDSTMYRALKRNGLCLPVGHTAEVRQLAGARREAFIDPPTRRNRLWQADFSEFETLGAGTWNLGGVVDYVAKVNLACTVTLTKTTKEAIAFFDAALAEVEALLGISWVDELTDRETGEIGKLTIVTDDGPCFKSAGFAAWVASRKHIRHIRTRRKSPWTNGVIERFFGALKWLYA</sequence>
<reference evidence="2" key="1">
    <citation type="submission" date="2020-05" db="EMBL/GenBank/DDBJ databases">
        <authorList>
            <person name="Chiriac C."/>
            <person name="Salcher M."/>
            <person name="Ghai R."/>
            <person name="Kavagutti S V."/>
        </authorList>
    </citation>
    <scope>NUCLEOTIDE SEQUENCE</scope>
</reference>
<dbReference type="GO" id="GO:0003676">
    <property type="term" value="F:nucleic acid binding"/>
    <property type="evidence" value="ECO:0007669"/>
    <property type="project" value="InterPro"/>
</dbReference>
<evidence type="ECO:0000313" key="2">
    <source>
        <dbReference type="EMBL" id="CAB4604933.1"/>
    </source>
</evidence>
<dbReference type="InterPro" id="IPR036397">
    <property type="entry name" value="RNaseH_sf"/>
</dbReference>